<feature type="binding site" evidence="14">
    <location>
        <position position="166"/>
    </location>
    <ligand>
        <name>substrate</name>
    </ligand>
</feature>
<feature type="binding site" evidence="14">
    <location>
        <begin position="132"/>
        <end position="134"/>
    </location>
    <ligand>
        <name>substrate</name>
    </ligand>
</feature>
<dbReference type="GO" id="GO:0005737">
    <property type="term" value="C:cytoplasm"/>
    <property type="evidence" value="ECO:0007669"/>
    <property type="project" value="TreeGrafter"/>
</dbReference>
<dbReference type="EMBL" id="CP042430">
    <property type="protein sequence ID" value="QEC47755.1"/>
    <property type="molecule type" value="Genomic_DNA"/>
</dbReference>
<dbReference type="FunFam" id="3.20.20.70:FF:000030">
    <property type="entry name" value="Nicotinate-nucleotide pyrophosphorylase, carboxylating"/>
    <property type="match status" value="1"/>
</dbReference>
<evidence type="ECO:0000259" key="16">
    <source>
        <dbReference type="Pfam" id="PF02749"/>
    </source>
</evidence>
<sequence length="280" mass="28672">MTLDPALVSDLVARALAEDAGSGDVTTQATVPGGARAAATITLKAPGVLFGLVVAEEVFRQAGDGVQAERLAAEGTWLEPGTPVLRVTGPAAAILLGERTALNFLQRLSGVATLTARYVRAIEGTGAAILDTRKTTPTLRALEKAAVVAGGGRSHRFGLFDMVLIKENHIAAAGGVGPAVRAARARFADLVVEVECQTAAEVGEALEAGAPRILLDNMTADEMRAIVADVAGRAELEASGNIDLATVRAAAETGVDFISVGALTHSAPALDLSLILERLP</sequence>
<accession>A0A5B8U4E6</accession>
<dbReference type="FunFam" id="3.90.1170.20:FF:000001">
    <property type="entry name" value="Nicotinate-nucleotide diphosphorylase (Carboxylating)"/>
    <property type="match status" value="1"/>
</dbReference>
<dbReference type="UniPathway" id="UPA00253">
    <property type="reaction ID" value="UER00331"/>
</dbReference>
<evidence type="ECO:0000256" key="3">
    <source>
        <dbReference type="ARBA" id="ARBA00009400"/>
    </source>
</evidence>
<protein>
    <recommendedName>
        <fullName evidence="6">Nicotinate-nucleotide pyrophosphorylase [carboxylating]</fullName>
        <ecNumber evidence="5">2.4.2.19</ecNumber>
    </recommendedName>
    <alternativeName>
        <fullName evidence="12">Probable nicotinate-nucleotide pyrophosphorylase [carboxylating]</fullName>
    </alternativeName>
    <alternativeName>
        <fullName evidence="10">Quinolinate phosphoribosyltransferase [decarboxylating]</fullName>
    </alternativeName>
</protein>
<dbReference type="Pfam" id="PF02749">
    <property type="entry name" value="QRPTase_N"/>
    <property type="match status" value="1"/>
</dbReference>
<comment type="function">
    <text evidence="1">Involved in the catabolism of quinolinic acid (QA).</text>
</comment>
<feature type="binding site" evidence="14">
    <location>
        <position position="195"/>
    </location>
    <ligand>
        <name>substrate</name>
    </ligand>
</feature>
<evidence type="ECO:0000256" key="8">
    <source>
        <dbReference type="ARBA" id="ARBA00022676"/>
    </source>
</evidence>
<dbReference type="Pfam" id="PF01729">
    <property type="entry name" value="QRPTase_C"/>
    <property type="match status" value="1"/>
</dbReference>
<dbReference type="InterPro" id="IPR027277">
    <property type="entry name" value="NadC/ModD"/>
</dbReference>
<dbReference type="SUPFAM" id="SSF51690">
    <property type="entry name" value="Nicotinate/Quinolinate PRTase C-terminal domain-like"/>
    <property type="match status" value="1"/>
</dbReference>
<feature type="binding site" evidence="14">
    <location>
        <begin position="260"/>
        <end position="262"/>
    </location>
    <ligand>
        <name>substrate</name>
    </ligand>
</feature>
<comment type="similarity">
    <text evidence="3 13">Belongs to the NadC/ModD family.</text>
</comment>
<dbReference type="GO" id="GO:0009435">
    <property type="term" value="P:NAD+ biosynthetic process"/>
    <property type="evidence" value="ECO:0007669"/>
    <property type="project" value="UniProtKB-UniPathway"/>
</dbReference>
<dbReference type="Proteomes" id="UP000321805">
    <property type="component" value="Chromosome"/>
</dbReference>
<dbReference type="SUPFAM" id="SSF54675">
    <property type="entry name" value="Nicotinate/Quinolinate PRTase N-terminal domain-like"/>
    <property type="match status" value="1"/>
</dbReference>
<dbReference type="KEGG" id="bsol:FSW04_09325"/>
<keyword evidence="18" id="KW-1185">Reference proteome</keyword>
<dbReference type="PANTHER" id="PTHR32179">
    <property type="entry name" value="NICOTINATE-NUCLEOTIDE PYROPHOSPHORYLASE [CARBOXYLATING]"/>
    <property type="match status" value="1"/>
</dbReference>
<dbReference type="RefSeq" id="WP_146918571.1">
    <property type="nucleotide sequence ID" value="NZ_CP042430.1"/>
</dbReference>
<dbReference type="InterPro" id="IPR022412">
    <property type="entry name" value="Quinolinate_PRibosylTrfase_N"/>
</dbReference>
<feature type="binding site" evidence="14">
    <location>
        <begin position="239"/>
        <end position="241"/>
    </location>
    <ligand>
        <name>substrate</name>
    </ligand>
</feature>
<reference evidence="17 18" key="1">
    <citation type="journal article" date="2018" name="J. Microbiol.">
        <title>Baekduia soli gen. nov., sp. nov., a novel bacterium isolated from the soil of Baekdu Mountain and proposal of a novel family name, Baekduiaceae fam. nov.</title>
        <authorList>
            <person name="An D.S."/>
            <person name="Siddiqi M.Z."/>
            <person name="Kim K.H."/>
            <person name="Yu H.S."/>
            <person name="Im W.T."/>
        </authorList>
    </citation>
    <scope>NUCLEOTIDE SEQUENCE [LARGE SCALE GENOMIC DNA]</scope>
    <source>
        <strain evidence="17 18">BR7-21</strain>
    </source>
</reference>
<comment type="catalytic activity">
    <reaction evidence="11">
        <text>nicotinate beta-D-ribonucleotide + CO2 + diphosphate = quinolinate + 5-phospho-alpha-D-ribose 1-diphosphate + 2 H(+)</text>
        <dbReference type="Rhea" id="RHEA:12733"/>
        <dbReference type="ChEBI" id="CHEBI:15378"/>
        <dbReference type="ChEBI" id="CHEBI:16526"/>
        <dbReference type="ChEBI" id="CHEBI:29959"/>
        <dbReference type="ChEBI" id="CHEBI:33019"/>
        <dbReference type="ChEBI" id="CHEBI:57502"/>
        <dbReference type="ChEBI" id="CHEBI:58017"/>
        <dbReference type="EC" id="2.4.2.19"/>
    </reaction>
</comment>
<dbReference type="InterPro" id="IPR002638">
    <property type="entry name" value="Quinolinate_PRibosylTrfase_C"/>
</dbReference>
<evidence type="ECO:0000313" key="17">
    <source>
        <dbReference type="EMBL" id="QEC47755.1"/>
    </source>
</evidence>
<evidence type="ECO:0000256" key="5">
    <source>
        <dbReference type="ARBA" id="ARBA00011944"/>
    </source>
</evidence>
<dbReference type="Gene3D" id="3.20.20.70">
    <property type="entry name" value="Aldolase class I"/>
    <property type="match status" value="1"/>
</dbReference>
<keyword evidence="8 13" id="KW-0328">Glycosyltransferase</keyword>
<evidence type="ECO:0000256" key="1">
    <source>
        <dbReference type="ARBA" id="ARBA00003237"/>
    </source>
</evidence>
<dbReference type="NCBIfam" id="TIGR00078">
    <property type="entry name" value="nadC"/>
    <property type="match status" value="1"/>
</dbReference>
<dbReference type="EC" id="2.4.2.19" evidence="5"/>
<evidence type="ECO:0000256" key="7">
    <source>
        <dbReference type="ARBA" id="ARBA00022642"/>
    </source>
</evidence>
<evidence type="ECO:0000256" key="11">
    <source>
        <dbReference type="ARBA" id="ARBA00047445"/>
    </source>
</evidence>
<feature type="domain" description="Quinolinate phosphoribosyl transferase N-terminal" evidence="16">
    <location>
        <begin position="24"/>
        <end position="109"/>
    </location>
</feature>
<dbReference type="InterPro" id="IPR037128">
    <property type="entry name" value="Quinolinate_PRibosylTase_N_sf"/>
</dbReference>
<dbReference type="Gene3D" id="3.90.1170.20">
    <property type="entry name" value="Quinolinate phosphoribosyl transferase, N-terminal domain"/>
    <property type="match status" value="1"/>
</dbReference>
<name>A0A5B8U4E6_9ACTN</name>
<dbReference type="InterPro" id="IPR013785">
    <property type="entry name" value="Aldolase_TIM"/>
</dbReference>
<feature type="binding site" evidence="14">
    <location>
        <position position="156"/>
    </location>
    <ligand>
        <name>substrate</name>
    </ligand>
</feature>
<keyword evidence="7" id="KW-0662">Pyridine nucleotide biosynthesis</keyword>
<dbReference type="CDD" id="cd01572">
    <property type="entry name" value="QPRTase"/>
    <property type="match status" value="1"/>
</dbReference>
<gene>
    <name evidence="17" type="primary">nadC</name>
    <name evidence="17" type="ORF">FSW04_09325</name>
</gene>
<dbReference type="PIRSF" id="PIRSF006250">
    <property type="entry name" value="NadC_ModD"/>
    <property type="match status" value="1"/>
</dbReference>
<feature type="binding site" evidence="14">
    <location>
        <position position="99"/>
    </location>
    <ligand>
        <name>substrate</name>
    </ligand>
</feature>
<keyword evidence="9 13" id="KW-0808">Transferase</keyword>
<dbReference type="OrthoDB" id="9782546at2"/>
<evidence type="ECO:0000256" key="12">
    <source>
        <dbReference type="ARBA" id="ARBA00069173"/>
    </source>
</evidence>
<proteinExistence type="inferred from homology"/>
<dbReference type="InterPro" id="IPR036068">
    <property type="entry name" value="Nicotinate_pribotase-like_C"/>
</dbReference>
<evidence type="ECO:0000256" key="6">
    <source>
        <dbReference type="ARBA" id="ARBA00020990"/>
    </source>
</evidence>
<evidence type="ECO:0000256" key="4">
    <source>
        <dbReference type="ARBA" id="ARBA00011218"/>
    </source>
</evidence>
<evidence type="ECO:0000256" key="13">
    <source>
        <dbReference type="PIRNR" id="PIRNR006250"/>
    </source>
</evidence>
<dbReference type="AlphaFoldDB" id="A0A5B8U4E6"/>
<feature type="binding site" evidence="14">
    <location>
        <position position="216"/>
    </location>
    <ligand>
        <name>substrate</name>
    </ligand>
</feature>
<evidence type="ECO:0000259" key="15">
    <source>
        <dbReference type="Pfam" id="PF01729"/>
    </source>
</evidence>
<comment type="subunit">
    <text evidence="4">Hexamer formed by 3 homodimers.</text>
</comment>
<dbReference type="InterPro" id="IPR004393">
    <property type="entry name" value="NadC"/>
</dbReference>
<organism evidence="17 18">
    <name type="scientific">Baekduia soli</name>
    <dbReference type="NCBI Taxonomy" id="496014"/>
    <lineage>
        <taxon>Bacteria</taxon>
        <taxon>Bacillati</taxon>
        <taxon>Actinomycetota</taxon>
        <taxon>Thermoleophilia</taxon>
        <taxon>Solirubrobacterales</taxon>
        <taxon>Baekduiaceae</taxon>
        <taxon>Baekduia</taxon>
    </lineage>
</organism>
<evidence type="ECO:0000313" key="18">
    <source>
        <dbReference type="Proteomes" id="UP000321805"/>
    </source>
</evidence>
<comment type="pathway">
    <text evidence="2">Cofactor biosynthesis; NAD(+) biosynthesis; nicotinate D-ribonucleotide from quinolinate: step 1/1.</text>
</comment>
<evidence type="ECO:0000256" key="10">
    <source>
        <dbReference type="ARBA" id="ARBA00033102"/>
    </source>
</evidence>
<evidence type="ECO:0000256" key="9">
    <source>
        <dbReference type="ARBA" id="ARBA00022679"/>
    </source>
</evidence>
<dbReference type="GO" id="GO:0034213">
    <property type="term" value="P:quinolinate catabolic process"/>
    <property type="evidence" value="ECO:0007669"/>
    <property type="project" value="TreeGrafter"/>
</dbReference>
<evidence type="ECO:0000256" key="2">
    <source>
        <dbReference type="ARBA" id="ARBA00004893"/>
    </source>
</evidence>
<dbReference type="PANTHER" id="PTHR32179:SF3">
    <property type="entry name" value="NICOTINATE-NUCLEOTIDE PYROPHOSPHORYLASE [CARBOXYLATING]"/>
    <property type="match status" value="1"/>
</dbReference>
<dbReference type="GO" id="GO:0004514">
    <property type="term" value="F:nicotinate-nucleotide diphosphorylase (carboxylating) activity"/>
    <property type="evidence" value="ECO:0007669"/>
    <property type="project" value="UniProtKB-EC"/>
</dbReference>
<feature type="domain" description="Quinolinate phosphoribosyl transferase C-terminal" evidence="15">
    <location>
        <begin position="111"/>
        <end position="274"/>
    </location>
</feature>
<evidence type="ECO:0000256" key="14">
    <source>
        <dbReference type="PIRSR" id="PIRSR006250-1"/>
    </source>
</evidence>